<comment type="subcellular location">
    <subcellularLocation>
        <location evidence="1">Nucleus</location>
    </subcellularLocation>
</comment>
<dbReference type="CDD" id="cd14703">
    <property type="entry name" value="bZIP_plant_RF2"/>
    <property type="match status" value="1"/>
</dbReference>
<sequence>MERRPEYGFEAFLHNFQMSFSSSPTVLSTSADCVSSHPSFSQPESAPQVQASLPSACFGTLETHESIRRPHNFTNEKSAPQRRHRRAHSEIAFKMTDKFVLDNDLIPDNSDLQVSNCAGEDLLSSYLDKRSHDSWNGLLGSSGNSGIIHSEGSAIDEMDMEHDPTKATHDARGVSSKPPQPRCLKHHHSLSMDGSLNIMEDLWMGDSDFLESKKSVNLDSLAELSVADPRRAKRILANRQSAARSKERKMKYISDLEQKVHKLQTEATSLSAQLSALQRDSYGLSTQNNELKLRLEAMEQQARLRDALNETLKEEVKWLKAEAARLGTNSYSNFTPNAHHHVSTQHFK</sequence>
<dbReference type="GO" id="GO:0003677">
    <property type="term" value="F:DNA binding"/>
    <property type="evidence" value="ECO:0007669"/>
    <property type="project" value="UniProtKB-KW"/>
</dbReference>
<evidence type="ECO:0000256" key="2">
    <source>
        <dbReference type="ARBA" id="ARBA00023015"/>
    </source>
</evidence>
<dbReference type="SUPFAM" id="SSF57959">
    <property type="entry name" value="Leucine zipper domain"/>
    <property type="match status" value="1"/>
</dbReference>
<dbReference type="InterPro" id="IPR046347">
    <property type="entry name" value="bZIP_sf"/>
</dbReference>
<accession>A0A8T2URN7</accession>
<dbReference type="InterPro" id="IPR004827">
    <property type="entry name" value="bZIP"/>
</dbReference>
<keyword evidence="2" id="KW-0805">Transcription regulation</keyword>
<dbReference type="InterPro" id="IPR044759">
    <property type="entry name" value="bZIP_RF2"/>
</dbReference>
<dbReference type="EMBL" id="CM035410">
    <property type="protein sequence ID" value="KAH7437290.1"/>
    <property type="molecule type" value="Genomic_DNA"/>
</dbReference>
<feature type="domain" description="BZIP" evidence="7">
    <location>
        <begin position="228"/>
        <end position="291"/>
    </location>
</feature>
<evidence type="ECO:0000256" key="5">
    <source>
        <dbReference type="ARBA" id="ARBA00023242"/>
    </source>
</evidence>
<organism evidence="8 9">
    <name type="scientific">Ceratopteris richardii</name>
    <name type="common">Triangle waterfern</name>
    <dbReference type="NCBI Taxonomy" id="49495"/>
    <lineage>
        <taxon>Eukaryota</taxon>
        <taxon>Viridiplantae</taxon>
        <taxon>Streptophyta</taxon>
        <taxon>Embryophyta</taxon>
        <taxon>Tracheophyta</taxon>
        <taxon>Polypodiopsida</taxon>
        <taxon>Polypodiidae</taxon>
        <taxon>Polypodiales</taxon>
        <taxon>Pteridineae</taxon>
        <taxon>Pteridaceae</taxon>
        <taxon>Parkerioideae</taxon>
        <taxon>Ceratopteris</taxon>
    </lineage>
</organism>
<dbReference type="OrthoDB" id="1435597at2759"/>
<dbReference type="PROSITE" id="PS50217">
    <property type="entry name" value="BZIP"/>
    <property type="match status" value="1"/>
</dbReference>
<comment type="caution">
    <text evidence="8">The sequence shown here is derived from an EMBL/GenBank/DDBJ whole genome shotgun (WGS) entry which is preliminary data.</text>
</comment>
<dbReference type="PANTHER" id="PTHR13690:SF124">
    <property type="entry name" value="TRANSCRIPTION FACTOR RF2A"/>
    <property type="match status" value="1"/>
</dbReference>
<keyword evidence="4" id="KW-0804">Transcription</keyword>
<name>A0A8T2URN7_CERRI</name>
<keyword evidence="9" id="KW-1185">Reference proteome</keyword>
<feature type="coiled-coil region" evidence="6">
    <location>
        <begin position="246"/>
        <end position="329"/>
    </location>
</feature>
<keyword evidence="5" id="KW-0539">Nucleus</keyword>
<reference evidence="8" key="1">
    <citation type="submission" date="2021-08" db="EMBL/GenBank/DDBJ databases">
        <title>WGS assembly of Ceratopteris richardii.</title>
        <authorList>
            <person name="Marchant D.B."/>
            <person name="Chen G."/>
            <person name="Jenkins J."/>
            <person name="Shu S."/>
            <person name="Leebens-Mack J."/>
            <person name="Grimwood J."/>
            <person name="Schmutz J."/>
            <person name="Soltis P."/>
            <person name="Soltis D."/>
            <person name="Chen Z.-H."/>
        </authorList>
    </citation>
    <scope>NUCLEOTIDE SEQUENCE</scope>
    <source>
        <strain evidence="8">Whitten #5841</strain>
        <tissue evidence="8">Leaf</tissue>
    </source>
</reference>
<evidence type="ECO:0000313" key="8">
    <source>
        <dbReference type="EMBL" id="KAH7437290.1"/>
    </source>
</evidence>
<evidence type="ECO:0000313" key="9">
    <source>
        <dbReference type="Proteomes" id="UP000825935"/>
    </source>
</evidence>
<evidence type="ECO:0000256" key="6">
    <source>
        <dbReference type="SAM" id="Coils"/>
    </source>
</evidence>
<keyword evidence="3" id="KW-0238">DNA-binding</keyword>
<dbReference type="Proteomes" id="UP000825935">
    <property type="component" value="Chromosome 5"/>
</dbReference>
<keyword evidence="6" id="KW-0175">Coiled coil</keyword>
<dbReference type="AlphaFoldDB" id="A0A8T2URN7"/>
<proteinExistence type="predicted"/>
<dbReference type="GO" id="GO:0005634">
    <property type="term" value="C:nucleus"/>
    <property type="evidence" value="ECO:0007669"/>
    <property type="project" value="UniProtKB-SubCell"/>
</dbReference>
<protein>
    <recommendedName>
        <fullName evidence="7">BZIP domain-containing protein</fullName>
    </recommendedName>
</protein>
<gene>
    <name evidence="8" type="ORF">KP509_05G064500</name>
</gene>
<evidence type="ECO:0000256" key="4">
    <source>
        <dbReference type="ARBA" id="ARBA00023163"/>
    </source>
</evidence>
<dbReference type="PANTHER" id="PTHR13690">
    <property type="entry name" value="TRANSCRIPTION FACTOR POSF21-RELATED"/>
    <property type="match status" value="1"/>
</dbReference>
<dbReference type="Pfam" id="PF00170">
    <property type="entry name" value="bZIP_1"/>
    <property type="match status" value="1"/>
</dbReference>
<evidence type="ECO:0000256" key="3">
    <source>
        <dbReference type="ARBA" id="ARBA00023125"/>
    </source>
</evidence>
<evidence type="ECO:0000256" key="1">
    <source>
        <dbReference type="ARBA" id="ARBA00004123"/>
    </source>
</evidence>
<dbReference type="Gene3D" id="1.20.5.170">
    <property type="match status" value="1"/>
</dbReference>
<evidence type="ECO:0000259" key="7">
    <source>
        <dbReference type="PROSITE" id="PS50217"/>
    </source>
</evidence>
<dbReference type="FunFam" id="1.20.5.170:FF:000009">
    <property type="entry name" value="probable transcription factor PosF21"/>
    <property type="match status" value="1"/>
</dbReference>
<dbReference type="SMART" id="SM00338">
    <property type="entry name" value="BRLZ"/>
    <property type="match status" value="1"/>
</dbReference>
<dbReference type="GO" id="GO:0003700">
    <property type="term" value="F:DNA-binding transcription factor activity"/>
    <property type="evidence" value="ECO:0007669"/>
    <property type="project" value="InterPro"/>
</dbReference>